<feature type="signal peptide" evidence="1">
    <location>
        <begin position="1"/>
        <end position="20"/>
    </location>
</feature>
<dbReference type="RefSeq" id="WP_200613666.1">
    <property type="nucleotide sequence ID" value="NZ_JAEHHL010000017.1"/>
</dbReference>
<gene>
    <name evidence="2" type="ORF">H0I76_18935</name>
</gene>
<accession>A0A8J7SGV6</accession>
<dbReference type="AlphaFoldDB" id="A0A8J7SGV6"/>
<keyword evidence="1" id="KW-0732">Signal</keyword>
<evidence type="ECO:0008006" key="4">
    <source>
        <dbReference type="Google" id="ProtNLM"/>
    </source>
</evidence>
<evidence type="ECO:0000256" key="1">
    <source>
        <dbReference type="SAM" id="SignalP"/>
    </source>
</evidence>
<feature type="chain" id="PRO_5035255961" description="C-type lysozyme inhibitor domain-containing protein" evidence="1">
    <location>
        <begin position="21"/>
        <end position="105"/>
    </location>
</feature>
<dbReference type="EMBL" id="JAEHHL010000017">
    <property type="protein sequence ID" value="MBK0401278.1"/>
    <property type="molecule type" value="Genomic_DNA"/>
</dbReference>
<reference evidence="2" key="1">
    <citation type="submission" date="2020-12" db="EMBL/GenBank/DDBJ databases">
        <title>Bacterial taxonomy.</title>
        <authorList>
            <person name="Pan X."/>
        </authorList>
    </citation>
    <scope>NUCLEOTIDE SEQUENCE</scope>
    <source>
        <strain evidence="2">M0105</strain>
    </source>
</reference>
<proteinExistence type="predicted"/>
<name>A0A8J7SGV6_9RHOB</name>
<comment type="caution">
    <text evidence="2">The sequence shown here is derived from an EMBL/GenBank/DDBJ whole genome shotgun (WGS) entry which is preliminary data.</text>
</comment>
<keyword evidence="3" id="KW-1185">Reference proteome</keyword>
<evidence type="ECO:0000313" key="3">
    <source>
        <dbReference type="Proteomes" id="UP000655420"/>
    </source>
</evidence>
<evidence type="ECO:0000313" key="2">
    <source>
        <dbReference type="EMBL" id="MBK0401278.1"/>
    </source>
</evidence>
<protein>
    <recommendedName>
        <fullName evidence="4">C-type lysozyme inhibitor domain-containing protein</fullName>
    </recommendedName>
</protein>
<sequence>MRSFALAWMFAAGAALPAFAQAAGAVAGDIVGEWDCGETRLVITRLGSIEVIGTGDYRAGLFEADGARLDVAWDAGGQSRLRVTRRSDGLTVSGLGAPLECVARR</sequence>
<dbReference type="Proteomes" id="UP000655420">
    <property type="component" value="Unassembled WGS sequence"/>
</dbReference>
<organism evidence="2 3">
    <name type="scientific">Thermohalobaculum xanthum</name>
    <dbReference type="NCBI Taxonomy" id="2753746"/>
    <lineage>
        <taxon>Bacteria</taxon>
        <taxon>Pseudomonadati</taxon>
        <taxon>Pseudomonadota</taxon>
        <taxon>Alphaproteobacteria</taxon>
        <taxon>Rhodobacterales</taxon>
        <taxon>Paracoccaceae</taxon>
        <taxon>Thermohalobaculum</taxon>
    </lineage>
</organism>